<evidence type="ECO:0000256" key="2">
    <source>
        <dbReference type="ARBA" id="ARBA00004271"/>
    </source>
</evidence>
<dbReference type="CDD" id="cd13897">
    <property type="entry name" value="CuRO_3_LCC_plant"/>
    <property type="match status" value="1"/>
</dbReference>
<evidence type="ECO:0000256" key="4">
    <source>
        <dbReference type="ARBA" id="ARBA00012297"/>
    </source>
</evidence>
<dbReference type="SUPFAM" id="SSF49503">
    <property type="entry name" value="Cupredoxins"/>
    <property type="match status" value="3"/>
</dbReference>
<evidence type="ECO:0000256" key="5">
    <source>
        <dbReference type="ARBA" id="ARBA00022523"/>
    </source>
</evidence>
<protein>
    <recommendedName>
        <fullName evidence="4 13">Laccase</fullName>
        <ecNumber evidence="4 13">1.10.3.2</ecNumber>
    </recommendedName>
    <alternativeName>
        <fullName evidence="13">Benzenediol:oxygen oxidoreductase</fullName>
    </alternativeName>
    <alternativeName>
        <fullName evidence="13">Diphenol oxidase</fullName>
    </alternativeName>
    <alternativeName>
        <fullName evidence="13">Urishiol oxidase</fullName>
    </alternativeName>
</protein>
<dbReference type="InterPro" id="IPR045087">
    <property type="entry name" value="Cu-oxidase_fam"/>
</dbReference>
<comment type="similarity">
    <text evidence="3 13">Belongs to the multicopper oxidase family.</text>
</comment>
<reference evidence="17" key="1">
    <citation type="journal article" date="2020" name="Plant Biotechnol. J.">
        <title>The pomegranate (Punica granatum L.) draft genome dissects genetic divergence between soft- and hard-seeded cultivars.</title>
        <authorList>
            <person name="Luo X."/>
            <person name="Li H."/>
            <person name="Wu Z."/>
            <person name="Yao W."/>
            <person name="Zhao P."/>
            <person name="Cao D."/>
            <person name="Yu H."/>
            <person name="Li K."/>
            <person name="Poudel K."/>
            <person name="Zhao D."/>
            <person name="Zhang F."/>
            <person name="Xia X."/>
            <person name="Chen L."/>
            <person name="Wang Q."/>
            <person name="Jing D."/>
            <person name="Cao S."/>
        </authorList>
    </citation>
    <scope>NUCLEOTIDE SEQUENCE [LARGE SCALE GENOMIC DNA]</scope>
    <source>
        <strain evidence="17">cv. Tunisia</strain>
    </source>
</reference>
<dbReference type="InterPro" id="IPR017761">
    <property type="entry name" value="Laccase"/>
</dbReference>
<evidence type="ECO:0000256" key="9">
    <source>
        <dbReference type="ARBA" id="ARBA00023002"/>
    </source>
</evidence>
<dbReference type="InterPro" id="IPR011707">
    <property type="entry name" value="Cu-oxidase-like_N"/>
</dbReference>
<dbReference type="GO" id="GO:0048046">
    <property type="term" value="C:apoplast"/>
    <property type="evidence" value="ECO:0007669"/>
    <property type="project" value="UniProtKB-SubCell"/>
</dbReference>
<organism evidence="17 18">
    <name type="scientific">Punica granatum</name>
    <name type="common">Pomegranate</name>
    <dbReference type="NCBI Taxonomy" id="22663"/>
    <lineage>
        <taxon>Eukaryota</taxon>
        <taxon>Viridiplantae</taxon>
        <taxon>Streptophyta</taxon>
        <taxon>Embryophyta</taxon>
        <taxon>Tracheophyta</taxon>
        <taxon>Spermatophyta</taxon>
        <taxon>Magnoliopsida</taxon>
        <taxon>eudicotyledons</taxon>
        <taxon>Gunneridae</taxon>
        <taxon>Pentapetalae</taxon>
        <taxon>rosids</taxon>
        <taxon>malvids</taxon>
        <taxon>Myrtales</taxon>
        <taxon>Lythraceae</taxon>
        <taxon>Punica</taxon>
    </lineage>
</organism>
<dbReference type="AlphaFoldDB" id="A0A6P8CMY4"/>
<dbReference type="EC" id="1.10.3.2" evidence="4 13"/>
<dbReference type="Proteomes" id="UP000515151">
    <property type="component" value="Chromosome 3"/>
</dbReference>
<comment type="function">
    <text evidence="13">Lignin degradation and detoxification of lignin-derived products.</text>
</comment>
<dbReference type="InterPro" id="IPR011706">
    <property type="entry name" value="Cu-oxidase_C"/>
</dbReference>
<evidence type="ECO:0000256" key="7">
    <source>
        <dbReference type="ARBA" id="ARBA00022723"/>
    </source>
</evidence>
<keyword evidence="5 13" id="KW-0052">Apoplast</keyword>
<dbReference type="PANTHER" id="PTHR11709">
    <property type="entry name" value="MULTI-COPPER OXIDASE"/>
    <property type="match status" value="1"/>
</dbReference>
<dbReference type="CDD" id="cd13875">
    <property type="entry name" value="CuRO_2_LCC_plant"/>
    <property type="match status" value="1"/>
</dbReference>
<dbReference type="InterPro" id="IPR034288">
    <property type="entry name" value="CuRO_1_LCC"/>
</dbReference>
<dbReference type="Gene3D" id="2.60.40.420">
    <property type="entry name" value="Cupredoxins - blue copper proteins"/>
    <property type="match status" value="3"/>
</dbReference>
<sequence>MGWSPPTFSAELRRWLIIVAAVGGLMVLLPSAQGSVHYYDFVLTNTNFTRLCSTKSIVTVNNSFPGPALRVQKGDTAFVNVYNQAPYGVTIHWHGIKQPRNPWSDGPEYVTQCPIPPGTNFTYEVIFSSEEGTLWWHAHSDWTRATVHGAIIILPAEGTTYPFPEPDDEKVIFFASWYKEDVMALMDEALREGGLTTLSDAYCINGQPGDFYNCSKADTYRLSVDYGKTYLLRLVNSVENSDIFFSIANHPFTVVGWDGSYVKPYVTDYIYITPGQAMDVLVSANQPLGHYYMLGTPYFDGQADDFDKSITSAIFQYNGNYTPTSSPVYPSSSPGFYDIDAAKHFVRHLRSLNSAEHPIDLPENVTTRMYVTISITMLKCPNDSCAGPEGNRLASALNNITFANPSVDILQAYYRNISGYYTTDFPNIPPHLFNFTSDDLMTDNVTMSEQGTKVKVLEYNETVEIVFQGTNVMNSGENHPMHLHGFRFYVVGMGVGVFNNETDPLNYNLYDPPEANTIPIPKDGWATIRFRASNPGVWYMHCHFDRHMTWGMDTVFIVKNGKTAEARMKDPPAYMPPCGSDSLYGTPRSFLQREA</sequence>
<evidence type="ECO:0000256" key="12">
    <source>
        <dbReference type="ARBA" id="ARBA00023185"/>
    </source>
</evidence>
<evidence type="ECO:0000313" key="18">
    <source>
        <dbReference type="RefSeq" id="XP_031385642.1"/>
    </source>
</evidence>
<evidence type="ECO:0000256" key="1">
    <source>
        <dbReference type="ARBA" id="ARBA00000349"/>
    </source>
</evidence>
<dbReference type="Pfam" id="PF07731">
    <property type="entry name" value="Cu-oxidase_2"/>
    <property type="match status" value="1"/>
</dbReference>
<reference evidence="18" key="2">
    <citation type="submission" date="2025-08" db="UniProtKB">
        <authorList>
            <consortium name="RefSeq"/>
        </authorList>
    </citation>
    <scope>IDENTIFICATION</scope>
    <source>
        <tissue evidence="18">Leaf</tissue>
    </source>
</reference>
<proteinExistence type="inferred from homology"/>
<dbReference type="InterPro" id="IPR001117">
    <property type="entry name" value="Cu-oxidase_2nd"/>
</dbReference>
<keyword evidence="9 13" id="KW-0560">Oxidoreductase</keyword>
<name>A0A6P8CMY4_PUNGR</name>
<dbReference type="GO" id="GO:0052716">
    <property type="term" value="F:hydroquinone:oxygen oxidoreductase activity"/>
    <property type="evidence" value="ECO:0007669"/>
    <property type="project" value="UniProtKB-EC"/>
</dbReference>
<evidence type="ECO:0000256" key="3">
    <source>
        <dbReference type="ARBA" id="ARBA00010609"/>
    </source>
</evidence>
<evidence type="ECO:0000259" key="15">
    <source>
        <dbReference type="Pfam" id="PF07731"/>
    </source>
</evidence>
<dbReference type="InterPro" id="IPR034289">
    <property type="entry name" value="CuRO_3_LCC"/>
</dbReference>
<evidence type="ECO:0000256" key="13">
    <source>
        <dbReference type="RuleBase" id="RU361119"/>
    </source>
</evidence>
<comment type="cofactor">
    <cofactor evidence="13">
        <name>Cu cation</name>
        <dbReference type="ChEBI" id="CHEBI:23378"/>
    </cofactor>
    <text evidence="13">Binds 4 Cu cations per monomer.</text>
</comment>
<dbReference type="GO" id="GO:0005507">
    <property type="term" value="F:copper ion binding"/>
    <property type="evidence" value="ECO:0007669"/>
    <property type="project" value="InterPro"/>
</dbReference>
<keyword evidence="8 13" id="KW-0677">Repeat</keyword>
<dbReference type="PANTHER" id="PTHR11709:SF349">
    <property type="entry name" value="LACCASE"/>
    <property type="match status" value="1"/>
</dbReference>
<keyword evidence="11" id="KW-0325">Glycoprotein</keyword>
<evidence type="ECO:0000256" key="10">
    <source>
        <dbReference type="ARBA" id="ARBA00023008"/>
    </source>
</evidence>
<dbReference type="Pfam" id="PF00394">
    <property type="entry name" value="Cu-oxidase"/>
    <property type="match status" value="1"/>
</dbReference>
<dbReference type="NCBIfam" id="TIGR03389">
    <property type="entry name" value="laccase"/>
    <property type="match status" value="1"/>
</dbReference>
<keyword evidence="6 13" id="KW-0964">Secreted</keyword>
<dbReference type="InterPro" id="IPR033138">
    <property type="entry name" value="Cu_oxidase_CS"/>
</dbReference>
<evidence type="ECO:0000256" key="11">
    <source>
        <dbReference type="ARBA" id="ARBA00023180"/>
    </source>
</evidence>
<dbReference type="InterPro" id="IPR008972">
    <property type="entry name" value="Cupredoxin"/>
</dbReference>
<feature type="domain" description="Plastocyanin-like" evidence="16">
    <location>
        <begin position="44"/>
        <end position="156"/>
    </location>
</feature>
<accession>A0A6P8CMY4</accession>
<comment type="catalytic activity">
    <reaction evidence="1 13">
        <text>4 hydroquinone + O2 = 4 benzosemiquinone + 2 H2O</text>
        <dbReference type="Rhea" id="RHEA:11276"/>
        <dbReference type="ChEBI" id="CHEBI:15377"/>
        <dbReference type="ChEBI" id="CHEBI:15379"/>
        <dbReference type="ChEBI" id="CHEBI:17594"/>
        <dbReference type="ChEBI" id="CHEBI:17977"/>
        <dbReference type="EC" id="1.10.3.2"/>
    </reaction>
</comment>
<dbReference type="OrthoDB" id="2121828at2759"/>
<keyword evidence="17" id="KW-1185">Reference proteome</keyword>
<keyword evidence="7 13" id="KW-0479">Metal-binding</keyword>
<feature type="domain" description="Plastocyanin-like" evidence="14">
    <location>
        <begin position="169"/>
        <end position="320"/>
    </location>
</feature>
<dbReference type="PROSITE" id="PS00079">
    <property type="entry name" value="MULTICOPPER_OXIDASE1"/>
    <property type="match status" value="1"/>
</dbReference>
<evidence type="ECO:0000313" key="17">
    <source>
        <dbReference type="Proteomes" id="UP000515151"/>
    </source>
</evidence>
<dbReference type="GeneID" id="116199437"/>
<dbReference type="CDD" id="cd13849">
    <property type="entry name" value="CuRO_1_LCC_plant"/>
    <property type="match status" value="1"/>
</dbReference>
<dbReference type="GO" id="GO:0046274">
    <property type="term" value="P:lignin catabolic process"/>
    <property type="evidence" value="ECO:0007669"/>
    <property type="project" value="UniProtKB-KW"/>
</dbReference>
<keyword evidence="12 13" id="KW-0439">Lignin degradation</keyword>
<gene>
    <name evidence="18" type="primary">LOC116199437</name>
</gene>
<dbReference type="RefSeq" id="XP_031385642.1">
    <property type="nucleotide sequence ID" value="XM_031529782.1"/>
</dbReference>
<evidence type="ECO:0000256" key="6">
    <source>
        <dbReference type="ARBA" id="ARBA00022525"/>
    </source>
</evidence>
<feature type="domain" description="Plastocyanin-like" evidence="15">
    <location>
        <begin position="425"/>
        <end position="561"/>
    </location>
</feature>
<dbReference type="PROSITE" id="PS00080">
    <property type="entry name" value="MULTICOPPER_OXIDASE2"/>
    <property type="match status" value="1"/>
</dbReference>
<evidence type="ECO:0000259" key="16">
    <source>
        <dbReference type="Pfam" id="PF07732"/>
    </source>
</evidence>
<evidence type="ECO:0000259" key="14">
    <source>
        <dbReference type="Pfam" id="PF00394"/>
    </source>
</evidence>
<dbReference type="InterPro" id="IPR002355">
    <property type="entry name" value="Cu_oxidase_Cu_BS"/>
</dbReference>
<keyword evidence="10 13" id="KW-0186">Copper</keyword>
<evidence type="ECO:0000256" key="8">
    <source>
        <dbReference type="ARBA" id="ARBA00022737"/>
    </source>
</evidence>
<dbReference type="Pfam" id="PF07732">
    <property type="entry name" value="Cu-oxidase_3"/>
    <property type="match status" value="1"/>
</dbReference>
<comment type="subcellular location">
    <subcellularLocation>
        <location evidence="2 13">Secreted</location>
        <location evidence="2 13">Extracellular space</location>
        <location evidence="2 13">Apoplast</location>
    </subcellularLocation>
</comment>
<dbReference type="InterPro" id="IPR034285">
    <property type="entry name" value="CuRO_2_LCC"/>
</dbReference>